<evidence type="ECO:0000256" key="1">
    <source>
        <dbReference type="SAM" id="MobiDB-lite"/>
    </source>
</evidence>
<gene>
    <name evidence="2" type="ORF">LCGC14_0403380</name>
</gene>
<protein>
    <submittedName>
        <fullName evidence="2">Uncharacterized protein</fullName>
    </submittedName>
</protein>
<comment type="caution">
    <text evidence="2">The sequence shown here is derived from an EMBL/GenBank/DDBJ whole genome shotgun (WGS) entry which is preliminary data.</text>
</comment>
<organism evidence="2">
    <name type="scientific">marine sediment metagenome</name>
    <dbReference type="NCBI Taxonomy" id="412755"/>
    <lineage>
        <taxon>unclassified sequences</taxon>
        <taxon>metagenomes</taxon>
        <taxon>ecological metagenomes</taxon>
    </lineage>
</organism>
<evidence type="ECO:0000313" key="2">
    <source>
        <dbReference type="EMBL" id="KKN73165.1"/>
    </source>
</evidence>
<dbReference type="AlphaFoldDB" id="A0A0F9SW49"/>
<dbReference type="EMBL" id="LAZR01000349">
    <property type="protein sequence ID" value="KKN73165.1"/>
    <property type="molecule type" value="Genomic_DNA"/>
</dbReference>
<sequence>MGFLDKILGGGDDKDPTVRFQTVPQTPGAKKARTRLEELAEGPPPDVPRRGIAAPGPLGEERTLARETAKELAQPVDIFSLPEVQGIIFEATKRGDLLANRLGRSLQAAGTLTSTPGRDVLGRAVTDVEKSITASLAPFASEERARRRSLIPVLEGLGLTEELRAQGFSQDELDALFQQETTESQQLQTFTIPLLQSIIGQQPGVLPIISGGGAGPTSLEGFSGIIGQLLTSISGPTSTVGRTGSGVASSSAQFNELLGRVTAPGTGFLN</sequence>
<proteinExistence type="predicted"/>
<reference evidence="2" key="1">
    <citation type="journal article" date="2015" name="Nature">
        <title>Complex archaea that bridge the gap between prokaryotes and eukaryotes.</title>
        <authorList>
            <person name="Spang A."/>
            <person name="Saw J.H."/>
            <person name="Jorgensen S.L."/>
            <person name="Zaremba-Niedzwiedzka K."/>
            <person name="Martijn J."/>
            <person name="Lind A.E."/>
            <person name="van Eijk R."/>
            <person name="Schleper C."/>
            <person name="Guy L."/>
            <person name="Ettema T.J."/>
        </authorList>
    </citation>
    <scope>NUCLEOTIDE SEQUENCE</scope>
</reference>
<accession>A0A0F9SW49</accession>
<name>A0A0F9SW49_9ZZZZ</name>
<feature type="region of interest" description="Disordered" evidence="1">
    <location>
        <begin position="1"/>
        <end position="57"/>
    </location>
</feature>